<sequence length="170" mass="17844">APQRPRSSRRAPSLLEVMNALDTVERCSAAGADLASQLTYEQIVYLEATLQGPCDGLPRISTQDLGLLDEGGGGKDGVPSHVITGLPSVRVEVDTMAQGDSAGSSSHSGGGSPALRVPGICTECMICLMNFAVGDMARGLPCRHCFHSSCIDRWLAMRNMCPICKASIPA</sequence>
<dbReference type="PANTHER" id="PTHR22765">
    <property type="entry name" value="RING FINGER AND PROTEASE ASSOCIATED DOMAIN-CONTAINING"/>
    <property type="match status" value="1"/>
</dbReference>
<keyword evidence="1" id="KW-0863">Zinc-finger</keyword>
<dbReference type="PANTHER" id="PTHR22765:SF434">
    <property type="entry name" value="GB|AAD18119.1-RELATED"/>
    <property type="match status" value="1"/>
</dbReference>
<reference evidence="3 4" key="1">
    <citation type="journal article" date="2015" name="Genome Biol. Evol.">
        <title>Comparative Genomics of a Bacterivorous Green Alga Reveals Evolutionary Causalities and Consequences of Phago-Mixotrophic Mode of Nutrition.</title>
        <authorList>
            <person name="Burns J.A."/>
            <person name="Paasch A."/>
            <person name="Narechania A."/>
            <person name="Kim E."/>
        </authorList>
    </citation>
    <scope>NUCLEOTIDE SEQUENCE [LARGE SCALE GENOMIC DNA]</scope>
    <source>
        <strain evidence="3 4">PLY_AMNH</strain>
    </source>
</reference>
<evidence type="ECO:0000313" key="3">
    <source>
        <dbReference type="EMBL" id="KAK3279345.1"/>
    </source>
</evidence>
<dbReference type="GO" id="GO:0061630">
    <property type="term" value="F:ubiquitin protein ligase activity"/>
    <property type="evidence" value="ECO:0007669"/>
    <property type="project" value="TreeGrafter"/>
</dbReference>
<proteinExistence type="predicted"/>
<dbReference type="InterPro" id="IPR013083">
    <property type="entry name" value="Znf_RING/FYVE/PHD"/>
</dbReference>
<dbReference type="SUPFAM" id="SSF57850">
    <property type="entry name" value="RING/U-box"/>
    <property type="match status" value="1"/>
</dbReference>
<evidence type="ECO:0000259" key="2">
    <source>
        <dbReference type="PROSITE" id="PS50089"/>
    </source>
</evidence>
<dbReference type="PROSITE" id="PS50089">
    <property type="entry name" value="ZF_RING_2"/>
    <property type="match status" value="1"/>
</dbReference>
<dbReference type="SMART" id="SM00184">
    <property type="entry name" value="RING"/>
    <property type="match status" value="1"/>
</dbReference>
<dbReference type="InterPro" id="IPR001841">
    <property type="entry name" value="Znf_RING"/>
</dbReference>
<comment type="caution">
    <text evidence="3">The sequence shown here is derived from an EMBL/GenBank/DDBJ whole genome shotgun (WGS) entry which is preliminary data.</text>
</comment>
<feature type="non-terminal residue" evidence="3">
    <location>
        <position position="1"/>
    </location>
</feature>
<organism evidence="3 4">
    <name type="scientific">Cymbomonas tetramitiformis</name>
    <dbReference type="NCBI Taxonomy" id="36881"/>
    <lineage>
        <taxon>Eukaryota</taxon>
        <taxon>Viridiplantae</taxon>
        <taxon>Chlorophyta</taxon>
        <taxon>Pyramimonadophyceae</taxon>
        <taxon>Pyramimonadales</taxon>
        <taxon>Pyramimonadaceae</taxon>
        <taxon>Cymbomonas</taxon>
    </lineage>
</organism>
<evidence type="ECO:0000313" key="4">
    <source>
        <dbReference type="Proteomes" id="UP001190700"/>
    </source>
</evidence>
<evidence type="ECO:0000256" key="1">
    <source>
        <dbReference type="PROSITE-ProRule" id="PRU00175"/>
    </source>
</evidence>
<dbReference type="Pfam" id="PF13639">
    <property type="entry name" value="zf-RING_2"/>
    <property type="match status" value="1"/>
</dbReference>
<protein>
    <recommendedName>
        <fullName evidence="2">RING-type domain-containing protein</fullName>
    </recommendedName>
</protein>
<accession>A0AAE0GJT7</accession>
<gene>
    <name evidence="3" type="ORF">CYMTET_12765</name>
</gene>
<dbReference type="EMBL" id="LGRX02004995">
    <property type="protein sequence ID" value="KAK3279345.1"/>
    <property type="molecule type" value="Genomic_DNA"/>
</dbReference>
<keyword evidence="4" id="KW-1185">Reference proteome</keyword>
<dbReference type="InterPro" id="IPR051826">
    <property type="entry name" value="E3_ubiquitin-ligase_domain"/>
</dbReference>
<dbReference type="Proteomes" id="UP001190700">
    <property type="component" value="Unassembled WGS sequence"/>
</dbReference>
<dbReference type="AlphaFoldDB" id="A0AAE0GJT7"/>
<dbReference type="GO" id="GO:0008270">
    <property type="term" value="F:zinc ion binding"/>
    <property type="evidence" value="ECO:0007669"/>
    <property type="project" value="UniProtKB-KW"/>
</dbReference>
<dbReference type="Gene3D" id="3.30.40.10">
    <property type="entry name" value="Zinc/RING finger domain, C3HC4 (zinc finger)"/>
    <property type="match status" value="1"/>
</dbReference>
<keyword evidence="1" id="KW-0479">Metal-binding</keyword>
<name>A0AAE0GJT7_9CHLO</name>
<keyword evidence="1" id="KW-0862">Zinc</keyword>
<feature type="domain" description="RING-type" evidence="2">
    <location>
        <begin position="124"/>
        <end position="165"/>
    </location>
</feature>
<dbReference type="GO" id="GO:0006511">
    <property type="term" value="P:ubiquitin-dependent protein catabolic process"/>
    <property type="evidence" value="ECO:0007669"/>
    <property type="project" value="TreeGrafter"/>
</dbReference>
<dbReference type="CDD" id="cd16454">
    <property type="entry name" value="RING-H2_PA-TM-RING"/>
    <property type="match status" value="1"/>
</dbReference>